<dbReference type="EMBL" id="FQYP01000001">
    <property type="protein sequence ID" value="SHI44533.1"/>
    <property type="molecule type" value="Genomic_DNA"/>
</dbReference>
<accession>A0A1M6B7T5</accession>
<sequence>MGLQQLKTKIEGAVEDLATLEVASFTGNQINLDGVDPGDVFDTIKSGLTSSTLVGYSRFEVEGDAMNYVNSDLGEDKKYLIDGHNSMVEGAQKSRKDFFEFVLKVLGVDVD</sequence>
<dbReference type="RefSeq" id="WP_073313847.1">
    <property type="nucleotide sequence ID" value="NZ_FQYP01000001.1"/>
</dbReference>
<protein>
    <submittedName>
        <fullName evidence="1">Uncharacterized protein</fullName>
    </submittedName>
</protein>
<dbReference type="STRING" id="570521.SAMN04488508_101663"/>
<keyword evidence="2" id="KW-1185">Reference proteome</keyword>
<gene>
    <name evidence="1" type="ORF">SAMN04488508_101663</name>
</gene>
<name>A0A1M6B7T5_9FLAO</name>
<proteinExistence type="predicted"/>
<evidence type="ECO:0000313" key="2">
    <source>
        <dbReference type="Proteomes" id="UP000184432"/>
    </source>
</evidence>
<organism evidence="1 2">
    <name type="scientific">Aquimarina spongiae</name>
    <dbReference type="NCBI Taxonomy" id="570521"/>
    <lineage>
        <taxon>Bacteria</taxon>
        <taxon>Pseudomonadati</taxon>
        <taxon>Bacteroidota</taxon>
        <taxon>Flavobacteriia</taxon>
        <taxon>Flavobacteriales</taxon>
        <taxon>Flavobacteriaceae</taxon>
        <taxon>Aquimarina</taxon>
    </lineage>
</organism>
<dbReference type="AlphaFoldDB" id="A0A1M6B7T5"/>
<dbReference type="Proteomes" id="UP000184432">
    <property type="component" value="Unassembled WGS sequence"/>
</dbReference>
<reference evidence="2" key="1">
    <citation type="submission" date="2016-11" db="EMBL/GenBank/DDBJ databases">
        <authorList>
            <person name="Varghese N."/>
            <person name="Submissions S."/>
        </authorList>
    </citation>
    <scope>NUCLEOTIDE SEQUENCE [LARGE SCALE GENOMIC DNA]</scope>
    <source>
        <strain evidence="2">DSM 22623</strain>
    </source>
</reference>
<dbReference type="OrthoDB" id="1120508at2"/>
<evidence type="ECO:0000313" key="1">
    <source>
        <dbReference type="EMBL" id="SHI44533.1"/>
    </source>
</evidence>